<feature type="chain" id="PRO_5036721265" evidence="2">
    <location>
        <begin position="21"/>
        <end position="453"/>
    </location>
</feature>
<protein>
    <submittedName>
        <fullName evidence="3">BZIP transcription factor</fullName>
    </submittedName>
</protein>
<dbReference type="Proteomes" id="UP000598820">
    <property type="component" value="Unassembled WGS sequence"/>
</dbReference>
<dbReference type="AlphaFoldDB" id="A0A927ARQ6"/>
<evidence type="ECO:0000256" key="1">
    <source>
        <dbReference type="SAM" id="Coils"/>
    </source>
</evidence>
<keyword evidence="2" id="KW-0732">Signal</keyword>
<feature type="signal peptide" evidence="2">
    <location>
        <begin position="1"/>
        <end position="20"/>
    </location>
</feature>
<proteinExistence type="predicted"/>
<accession>A0A927ARQ6</accession>
<keyword evidence="1" id="KW-0175">Coiled coil</keyword>
<dbReference type="RefSeq" id="WP_190888551.1">
    <property type="nucleotide sequence ID" value="NZ_JACWZY010000016.1"/>
</dbReference>
<dbReference type="EMBL" id="JACWZY010000016">
    <property type="protein sequence ID" value="MBD2702703.1"/>
    <property type="molecule type" value="Genomic_DNA"/>
</dbReference>
<feature type="coiled-coil region" evidence="1">
    <location>
        <begin position="414"/>
        <end position="448"/>
    </location>
</feature>
<gene>
    <name evidence="3" type="ORF">IC229_18800</name>
</gene>
<organism evidence="3 4">
    <name type="scientific">Spirosoma profusum</name>
    <dbReference type="NCBI Taxonomy" id="2771354"/>
    <lineage>
        <taxon>Bacteria</taxon>
        <taxon>Pseudomonadati</taxon>
        <taxon>Bacteroidota</taxon>
        <taxon>Cytophagia</taxon>
        <taxon>Cytophagales</taxon>
        <taxon>Cytophagaceae</taxon>
        <taxon>Spirosoma</taxon>
    </lineage>
</organism>
<name>A0A927ARQ6_9BACT</name>
<keyword evidence="4" id="KW-1185">Reference proteome</keyword>
<comment type="caution">
    <text evidence="3">The sequence shown here is derived from an EMBL/GenBank/DDBJ whole genome shotgun (WGS) entry which is preliminary data.</text>
</comment>
<evidence type="ECO:0000313" key="4">
    <source>
        <dbReference type="Proteomes" id="UP000598820"/>
    </source>
</evidence>
<evidence type="ECO:0000313" key="3">
    <source>
        <dbReference type="EMBL" id="MBD2702703.1"/>
    </source>
</evidence>
<evidence type="ECO:0000256" key="2">
    <source>
        <dbReference type="SAM" id="SignalP"/>
    </source>
</evidence>
<sequence>MKNVNFLHVLLLASPLLVNAQTNYVANTPNAVGPGLNNVLIGPQAGNATMTGPNNVYMGLQTGKSTTSGYFNTFVGWLAGKDNTSGFTNVFIGNQAGSFNTTGQSNLFLGSYAGERNTTGNYNMCIGNSAGQAMLSGNGNSFIGDGSGYGNVSGSNNTYIGEHAGFFGNASGNKNTFIGYRSGVTSTSTVVENSTAIGTYALTSTNNSIVLGGTGVYSVSVGIGNTAPKNTLEITSSQSNRSGLRFTNLKQATPASTLVDLGITLDLLNPLVKVLTVDANGDVKLVGLSLSLLSPLGLGREGVTSAGLWESKAGFAQNTNQEGVIIGNGITNTPKDYNLFVSKGILTEKVKVAVNGTSEWSDYVFDKSYKLKNLSAVESYIKANKHLPGIPSAQEMVEQGNDLHKTDAKLLAKIEELTLYMIEMKKDNQQLQRAVSNLKRQNKAINQKLKAVR</sequence>
<reference evidence="3" key="1">
    <citation type="submission" date="2020-09" db="EMBL/GenBank/DDBJ databases">
        <authorList>
            <person name="Kim M.K."/>
        </authorList>
    </citation>
    <scope>NUCLEOTIDE SEQUENCE</scope>
    <source>
        <strain evidence="3">BT702</strain>
    </source>
</reference>